<evidence type="ECO:0000313" key="2">
    <source>
        <dbReference type="Proteomes" id="UP000198779"/>
    </source>
</evidence>
<sequence>MRDIRKMEIAWEKVTQSKFGCSTYKDATG</sequence>
<dbReference type="EMBL" id="FNCQ01000041">
    <property type="protein sequence ID" value="SDH47450.1"/>
    <property type="molecule type" value="Genomic_DNA"/>
</dbReference>
<proteinExistence type="predicted"/>
<reference evidence="2" key="1">
    <citation type="submission" date="2016-10" db="EMBL/GenBank/DDBJ databases">
        <authorList>
            <person name="Varghese N."/>
            <person name="Submissions S."/>
        </authorList>
    </citation>
    <scope>NUCLEOTIDE SEQUENCE [LARGE SCALE GENOMIC DNA]</scope>
    <source>
        <strain evidence="2">BP1-148</strain>
    </source>
</reference>
<protein>
    <submittedName>
        <fullName evidence="1">Uncharacterized protein</fullName>
    </submittedName>
</protein>
<dbReference type="Proteomes" id="UP000198779">
    <property type="component" value="Unassembled WGS sequence"/>
</dbReference>
<dbReference type="AlphaFoldDB" id="A0A1G8CRB2"/>
<gene>
    <name evidence="1" type="ORF">SAMN04487901_1413</name>
</gene>
<name>A0A1G8CRB2_9BACT</name>
<accession>A0A1G8CRB2</accession>
<organism evidence="1 2">
    <name type="scientific">Prevotella communis</name>
    <dbReference type="NCBI Taxonomy" id="2913614"/>
    <lineage>
        <taxon>Bacteria</taxon>
        <taxon>Pseudomonadati</taxon>
        <taxon>Bacteroidota</taxon>
        <taxon>Bacteroidia</taxon>
        <taxon>Bacteroidales</taxon>
        <taxon>Prevotellaceae</taxon>
        <taxon>Prevotella</taxon>
    </lineage>
</organism>
<evidence type="ECO:0000313" key="1">
    <source>
        <dbReference type="EMBL" id="SDH47450.1"/>
    </source>
</evidence>
<feature type="non-terminal residue" evidence="1">
    <location>
        <position position="29"/>
    </location>
</feature>
<keyword evidence="2" id="KW-1185">Reference proteome</keyword>